<dbReference type="InterPro" id="IPR000073">
    <property type="entry name" value="AB_hydrolase_1"/>
</dbReference>
<evidence type="ECO:0000313" key="3">
    <source>
        <dbReference type="Proteomes" id="UP001175353"/>
    </source>
</evidence>
<protein>
    <recommendedName>
        <fullName evidence="1">AB hydrolase-1 domain-containing protein</fullName>
    </recommendedName>
</protein>
<gene>
    <name evidence="2" type="ORF">LTR91_016970</name>
</gene>
<name>A0AAN6K709_9PEZI</name>
<reference evidence="2" key="1">
    <citation type="submission" date="2023-06" db="EMBL/GenBank/DDBJ databases">
        <title>Black Yeasts Isolated from many extreme environments.</title>
        <authorList>
            <person name="Coleine C."/>
            <person name="Stajich J.E."/>
            <person name="Selbmann L."/>
        </authorList>
    </citation>
    <scope>NUCLEOTIDE SEQUENCE</scope>
    <source>
        <strain evidence="2">CCFEE 5200</strain>
    </source>
</reference>
<organism evidence="2 3">
    <name type="scientific">Friedmanniomyces endolithicus</name>
    <dbReference type="NCBI Taxonomy" id="329885"/>
    <lineage>
        <taxon>Eukaryota</taxon>
        <taxon>Fungi</taxon>
        <taxon>Dikarya</taxon>
        <taxon>Ascomycota</taxon>
        <taxon>Pezizomycotina</taxon>
        <taxon>Dothideomycetes</taxon>
        <taxon>Dothideomycetidae</taxon>
        <taxon>Mycosphaerellales</taxon>
        <taxon>Teratosphaeriaceae</taxon>
        <taxon>Friedmanniomyces</taxon>
    </lineage>
</organism>
<dbReference type="PANTHER" id="PTHR43433">
    <property type="entry name" value="HYDROLASE, ALPHA/BETA FOLD FAMILY PROTEIN"/>
    <property type="match status" value="1"/>
</dbReference>
<keyword evidence="3" id="KW-1185">Reference proteome</keyword>
<dbReference type="SUPFAM" id="SSF53474">
    <property type="entry name" value="alpha/beta-Hydrolases"/>
    <property type="match status" value="1"/>
</dbReference>
<dbReference type="PANTHER" id="PTHR43433:SF5">
    <property type="entry name" value="AB HYDROLASE-1 DOMAIN-CONTAINING PROTEIN"/>
    <property type="match status" value="1"/>
</dbReference>
<comment type="caution">
    <text evidence="2">The sequence shown here is derived from an EMBL/GenBank/DDBJ whole genome shotgun (WGS) entry which is preliminary data.</text>
</comment>
<dbReference type="AlphaFoldDB" id="A0AAN6K709"/>
<dbReference type="Pfam" id="PF00561">
    <property type="entry name" value="Abhydrolase_1"/>
    <property type="match status" value="1"/>
</dbReference>
<proteinExistence type="predicted"/>
<evidence type="ECO:0000259" key="1">
    <source>
        <dbReference type="Pfam" id="PF00561"/>
    </source>
</evidence>
<dbReference type="InterPro" id="IPR029058">
    <property type="entry name" value="AB_hydrolase_fold"/>
</dbReference>
<feature type="domain" description="AB hydrolase-1" evidence="1">
    <location>
        <begin position="89"/>
        <end position="202"/>
    </location>
</feature>
<accession>A0AAN6K709</accession>
<evidence type="ECO:0000313" key="2">
    <source>
        <dbReference type="EMBL" id="KAK0967915.1"/>
    </source>
</evidence>
<dbReference type="EMBL" id="JAUJLE010000213">
    <property type="protein sequence ID" value="KAK0967915.1"/>
    <property type="molecule type" value="Genomic_DNA"/>
</dbReference>
<dbReference type="InterPro" id="IPR050471">
    <property type="entry name" value="AB_hydrolase"/>
</dbReference>
<sequence length="374" mass="42115">MDAIRKASGHLQSYLPSLEFNQEHHRRINEEIGQQLSVDEVLQHPEFPHVNWALKPDRKERIDVAAGRGGPFKISYELHGHGPKKIIWIMGLGGYMKTWQRQTKDFGHTEGDQYSSLVFDNRGIGESDKPLLRYTTFEMARDVVELLDHVGWTESRSIHVVGISMGGMIAQELMFVADHSQALQIPTRICSLNFISTAPRIVRTLPYLENVRNRIDLMWPKALGAQISKVKADCYSAEWLKKPDETESVVQPFPTNGDRFAAGELTKRLLPGAFTRQGFLCQLYAAGFHHKSALQLKQLADAVGRERIMVLHGTGDHMIDFVHGKMLLAELGGEESGVTKSFHDGMGHVAPFEIRHEFKTIIAGRVAKTEKMAN</sequence>
<dbReference type="Proteomes" id="UP001175353">
    <property type="component" value="Unassembled WGS sequence"/>
</dbReference>
<dbReference type="Gene3D" id="3.40.50.1820">
    <property type="entry name" value="alpha/beta hydrolase"/>
    <property type="match status" value="1"/>
</dbReference>